<feature type="region of interest" description="Disordered" evidence="1">
    <location>
        <begin position="43"/>
        <end position="65"/>
    </location>
</feature>
<sequence length="334" mass="38559">MEEHFSKNLFYSNFQQYISTAESLLDFHCYNRKGLETEEYYSREAAGGDSEGEETEGKTPAMETASMERRRSIIVKRQQVENLTERKKLSEIRLLEISFMVSWGNEVNSGYLARMGGGSDREEEMEGKTPTLEIVSAVSSEVFIPVDRWPEWVEKLMYKFYLIRKGLEKEEYHRQEAAGGDSDGEEETEVKTPALEIASMERNKEHFLSFVQCQKSVNDARNLEQSVSMVKSHIEKKLHKLFSQKSTDLKLASVYPVQIPDDIQWDILHRIKREANLASRTTEENVVTYISDLCDRARESDSQQLRQTLPWLQEISCTNQALDNCTHARQAADD</sequence>
<feature type="non-terminal residue" evidence="2">
    <location>
        <position position="334"/>
    </location>
</feature>
<dbReference type="Proteomes" id="UP001164746">
    <property type="component" value="Chromosome 5"/>
</dbReference>
<dbReference type="EMBL" id="CP111016">
    <property type="protein sequence ID" value="WAR06384.1"/>
    <property type="molecule type" value="Genomic_DNA"/>
</dbReference>
<protein>
    <submittedName>
        <fullName evidence="2">Uncharacterized protein</fullName>
    </submittedName>
</protein>
<name>A0ABY7EB87_MYAAR</name>
<organism evidence="2 3">
    <name type="scientific">Mya arenaria</name>
    <name type="common">Soft-shell clam</name>
    <dbReference type="NCBI Taxonomy" id="6604"/>
    <lineage>
        <taxon>Eukaryota</taxon>
        <taxon>Metazoa</taxon>
        <taxon>Spiralia</taxon>
        <taxon>Lophotrochozoa</taxon>
        <taxon>Mollusca</taxon>
        <taxon>Bivalvia</taxon>
        <taxon>Autobranchia</taxon>
        <taxon>Heteroconchia</taxon>
        <taxon>Euheterodonta</taxon>
        <taxon>Imparidentia</taxon>
        <taxon>Neoheterodontei</taxon>
        <taxon>Myida</taxon>
        <taxon>Myoidea</taxon>
        <taxon>Myidae</taxon>
        <taxon>Mya</taxon>
    </lineage>
</organism>
<keyword evidence="3" id="KW-1185">Reference proteome</keyword>
<evidence type="ECO:0000313" key="2">
    <source>
        <dbReference type="EMBL" id="WAR06384.1"/>
    </source>
</evidence>
<reference evidence="2" key="1">
    <citation type="submission" date="2022-11" db="EMBL/GenBank/DDBJ databases">
        <title>Centuries of genome instability and evolution in soft-shell clam transmissible cancer (bioRxiv).</title>
        <authorList>
            <person name="Hart S.F.M."/>
            <person name="Yonemitsu M.A."/>
            <person name="Giersch R.M."/>
            <person name="Beal B.F."/>
            <person name="Arriagada G."/>
            <person name="Davis B.W."/>
            <person name="Ostrander E.A."/>
            <person name="Goff S.P."/>
            <person name="Metzger M.J."/>
        </authorList>
    </citation>
    <scope>NUCLEOTIDE SEQUENCE</scope>
    <source>
        <strain evidence="2">MELC-2E11</strain>
        <tissue evidence="2">Siphon/mantle</tissue>
    </source>
</reference>
<accession>A0ABY7EB87</accession>
<gene>
    <name evidence="2" type="ORF">MAR_021753</name>
</gene>
<evidence type="ECO:0000313" key="3">
    <source>
        <dbReference type="Proteomes" id="UP001164746"/>
    </source>
</evidence>
<evidence type="ECO:0000256" key="1">
    <source>
        <dbReference type="SAM" id="MobiDB-lite"/>
    </source>
</evidence>
<proteinExistence type="predicted"/>